<evidence type="ECO:0000313" key="10">
    <source>
        <dbReference type="Proteomes" id="UP000620596"/>
    </source>
</evidence>
<evidence type="ECO:0000256" key="4">
    <source>
        <dbReference type="ARBA" id="ARBA00022801"/>
    </source>
</evidence>
<comment type="cofactor">
    <cofactor evidence="1">
        <name>Zn(2+)</name>
        <dbReference type="ChEBI" id="CHEBI:29105"/>
    </cofactor>
</comment>
<dbReference type="PANTHER" id="PTHR11705">
    <property type="entry name" value="PROTEASE FAMILY M14 CARBOXYPEPTIDASE A,B"/>
    <property type="match status" value="1"/>
</dbReference>
<dbReference type="Gene3D" id="3.40.630.10">
    <property type="entry name" value="Zn peptidases"/>
    <property type="match status" value="1"/>
</dbReference>
<organism evidence="9 10">
    <name type="scientific">Polaromonas eurypsychrophila</name>
    <dbReference type="NCBI Taxonomy" id="1614635"/>
    <lineage>
        <taxon>Bacteria</taxon>
        <taxon>Pseudomonadati</taxon>
        <taxon>Pseudomonadota</taxon>
        <taxon>Betaproteobacteria</taxon>
        <taxon>Burkholderiales</taxon>
        <taxon>Comamonadaceae</taxon>
        <taxon>Polaromonas</taxon>
    </lineage>
</organism>
<evidence type="ECO:0000256" key="7">
    <source>
        <dbReference type="PROSITE-ProRule" id="PRU01379"/>
    </source>
</evidence>
<evidence type="ECO:0000259" key="8">
    <source>
        <dbReference type="PROSITE" id="PS52035"/>
    </source>
</evidence>
<name>A0A916WL67_9BURK</name>
<reference evidence="9" key="1">
    <citation type="journal article" date="2014" name="Int. J. Syst. Evol. Microbiol.">
        <title>Complete genome sequence of Corynebacterium casei LMG S-19264T (=DSM 44701T), isolated from a smear-ripened cheese.</title>
        <authorList>
            <consortium name="US DOE Joint Genome Institute (JGI-PGF)"/>
            <person name="Walter F."/>
            <person name="Albersmeier A."/>
            <person name="Kalinowski J."/>
            <person name="Ruckert C."/>
        </authorList>
    </citation>
    <scope>NUCLEOTIDE SEQUENCE</scope>
    <source>
        <strain evidence="9">CGMCC 1.15322</strain>
    </source>
</reference>
<gene>
    <name evidence="9" type="ORF">GCM10011496_31430</name>
</gene>
<dbReference type="SUPFAM" id="SSF53187">
    <property type="entry name" value="Zn-dependent exopeptidases"/>
    <property type="match status" value="1"/>
</dbReference>
<comment type="similarity">
    <text evidence="2 7">Belongs to the peptidase M14 family.</text>
</comment>
<feature type="domain" description="Peptidase M14" evidence="8">
    <location>
        <begin position="123"/>
        <end position="406"/>
    </location>
</feature>
<dbReference type="GO" id="GO:0005615">
    <property type="term" value="C:extracellular space"/>
    <property type="evidence" value="ECO:0007669"/>
    <property type="project" value="TreeGrafter"/>
</dbReference>
<dbReference type="GO" id="GO:0006508">
    <property type="term" value="P:proteolysis"/>
    <property type="evidence" value="ECO:0007669"/>
    <property type="project" value="UniProtKB-KW"/>
</dbReference>
<feature type="active site" description="Proton donor/acceptor" evidence="7">
    <location>
        <position position="377"/>
    </location>
</feature>
<keyword evidence="5" id="KW-0862">Zinc</keyword>
<dbReference type="InterPro" id="IPR000834">
    <property type="entry name" value="Peptidase_M14"/>
</dbReference>
<keyword evidence="6" id="KW-0482">Metalloprotease</keyword>
<proteinExistence type="inferred from homology"/>
<dbReference type="AlphaFoldDB" id="A0A916WL67"/>
<dbReference type="SMART" id="SM00631">
    <property type="entry name" value="Zn_pept"/>
    <property type="match status" value="1"/>
</dbReference>
<reference evidence="9" key="2">
    <citation type="submission" date="2020-09" db="EMBL/GenBank/DDBJ databases">
        <authorList>
            <person name="Sun Q."/>
            <person name="Zhou Y."/>
        </authorList>
    </citation>
    <scope>NUCLEOTIDE SEQUENCE</scope>
    <source>
        <strain evidence="9">CGMCC 1.15322</strain>
    </source>
</reference>
<evidence type="ECO:0000256" key="6">
    <source>
        <dbReference type="ARBA" id="ARBA00023049"/>
    </source>
</evidence>
<dbReference type="Pfam" id="PF00246">
    <property type="entry name" value="Peptidase_M14"/>
    <property type="match status" value="1"/>
</dbReference>
<evidence type="ECO:0000313" key="9">
    <source>
        <dbReference type="EMBL" id="GGB08232.1"/>
    </source>
</evidence>
<evidence type="ECO:0000256" key="3">
    <source>
        <dbReference type="ARBA" id="ARBA00022670"/>
    </source>
</evidence>
<protein>
    <recommendedName>
        <fullName evidence="8">Peptidase M14 domain-containing protein</fullName>
    </recommendedName>
</protein>
<dbReference type="EMBL" id="BMIG01000013">
    <property type="protein sequence ID" value="GGB08232.1"/>
    <property type="molecule type" value="Genomic_DNA"/>
</dbReference>
<dbReference type="Proteomes" id="UP000620596">
    <property type="component" value="Unassembled WGS sequence"/>
</dbReference>
<comment type="caution">
    <text evidence="9">The sequence shown here is derived from an EMBL/GenBank/DDBJ whole genome shotgun (WGS) entry which is preliminary data.</text>
</comment>
<sequence length="608" mass="64622">MIMTLPAPAPQITAPRPAAAVHGHKPSAFLLLSLLVTLGACTSVPLPPWPTQGSAPGPVPAPATVAVAAPVPAVVAVAQPVPPRPAVLVAPAAEAPYSAAVAARFPAPSVIYNTPGLQEGRSSFSSNAEIQTWLRDLTASAAGVPGLKAAVLNMGQSQRGEALEAMVLSRAAGTDAAALLASGRPTVLLIGQQHGDEPAGSEALLVIARELTQGLLRPLLDRVNVIIVPRANPDGSADNKRATIGGLDMNRDHLLLNTPEARALAKLTRDYHPTVVVDAHEYTVVGRFLQKFDAVQKYDALLQYATTANIPEFLTKASEEWFRRPLVAALKAQGLSSEWYYTTSTDPLDKKISMGGTQPDTGRNVNGLKNTVSLLIETRGVGIGRLHIQRRVHTHVTAISSVLASTAQRAPELGQLQPYIEKEIISSTCKNEAVVEAGQTLTQQELLMLDPVTGADKALRVEWNSALTLRKIKARVRPCGYWLSASSKIAVERLRLHGVQVLRVTEPSSMLGDIYRETARAAGVRQDVRGTIADAGQIVKAEVALVRGVIDAPTGSYYVPLNQPLANLVIAALEPDTQSSYFANQLIESLTGSARVMSEPALKTEELP</sequence>
<keyword evidence="3" id="KW-0645">Protease</keyword>
<evidence type="ECO:0000256" key="1">
    <source>
        <dbReference type="ARBA" id="ARBA00001947"/>
    </source>
</evidence>
<accession>A0A916WL67</accession>
<keyword evidence="4" id="KW-0378">Hydrolase</keyword>
<dbReference type="GO" id="GO:0004181">
    <property type="term" value="F:metallocarboxypeptidase activity"/>
    <property type="evidence" value="ECO:0007669"/>
    <property type="project" value="InterPro"/>
</dbReference>
<dbReference type="PROSITE" id="PS52035">
    <property type="entry name" value="PEPTIDASE_M14"/>
    <property type="match status" value="1"/>
</dbReference>
<keyword evidence="10" id="KW-1185">Reference proteome</keyword>
<dbReference type="PANTHER" id="PTHR11705:SF143">
    <property type="entry name" value="SLL0236 PROTEIN"/>
    <property type="match status" value="1"/>
</dbReference>
<evidence type="ECO:0000256" key="5">
    <source>
        <dbReference type="ARBA" id="ARBA00022833"/>
    </source>
</evidence>
<evidence type="ECO:0000256" key="2">
    <source>
        <dbReference type="ARBA" id="ARBA00005988"/>
    </source>
</evidence>
<dbReference type="GO" id="GO:0008270">
    <property type="term" value="F:zinc ion binding"/>
    <property type="evidence" value="ECO:0007669"/>
    <property type="project" value="InterPro"/>
</dbReference>
<dbReference type="CDD" id="cd06242">
    <property type="entry name" value="M14-like"/>
    <property type="match status" value="1"/>
</dbReference>